<evidence type="ECO:0000313" key="2">
    <source>
        <dbReference type="EMBL" id="ATQ68091.1"/>
    </source>
</evidence>
<gene>
    <name evidence="2" type="ORF">CQW49_09455</name>
</gene>
<dbReference type="SMART" id="SM00255">
    <property type="entry name" value="TIR"/>
    <property type="match status" value="1"/>
</dbReference>
<accession>A0A2D2CZA8</accession>
<dbReference type="Gene3D" id="3.40.50.10140">
    <property type="entry name" value="Toll/interleukin-1 receptor homology (TIR) domain"/>
    <property type="match status" value="1"/>
</dbReference>
<reference evidence="3" key="1">
    <citation type="submission" date="2017-10" db="EMBL/GenBank/DDBJ databases">
        <title>Completed PacBio SMRT sequence of Methylosinus trichosporium OB3b reveals presence of a third large plasmid.</title>
        <authorList>
            <person name="Charles T.C."/>
            <person name="Lynch M.D.J."/>
            <person name="Heil J.R."/>
            <person name="Cheng J."/>
        </authorList>
    </citation>
    <scope>NUCLEOTIDE SEQUENCE [LARGE SCALE GENOMIC DNA]</scope>
    <source>
        <strain evidence="3">OB3b</strain>
    </source>
</reference>
<evidence type="ECO:0000259" key="1">
    <source>
        <dbReference type="SMART" id="SM00255"/>
    </source>
</evidence>
<proteinExistence type="predicted"/>
<dbReference type="SUPFAM" id="SSF52200">
    <property type="entry name" value="Toll/Interleukin receptor TIR domain"/>
    <property type="match status" value="1"/>
</dbReference>
<dbReference type="Pfam" id="PF13676">
    <property type="entry name" value="TIR_2"/>
    <property type="match status" value="1"/>
</dbReference>
<name>A0A2D2CZA8_METT3</name>
<dbReference type="InterPro" id="IPR000157">
    <property type="entry name" value="TIR_dom"/>
</dbReference>
<evidence type="ECO:0000313" key="3">
    <source>
        <dbReference type="Proteomes" id="UP000230709"/>
    </source>
</evidence>
<keyword evidence="3" id="KW-1185">Reference proteome</keyword>
<dbReference type="AlphaFoldDB" id="A0A2D2CZA8"/>
<dbReference type="InterPro" id="IPR035897">
    <property type="entry name" value="Toll_tir_struct_dom_sf"/>
</dbReference>
<dbReference type="Proteomes" id="UP000230709">
    <property type="component" value="Chromosome"/>
</dbReference>
<dbReference type="KEGG" id="mtw:CQW49_09455"/>
<protein>
    <submittedName>
        <fullName evidence="2">TIR domain-containing protein</fullName>
    </submittedName>
</protein>
<feature type="domain" description="TIR" evidence="1">
    <location>
        <begin position="2"/>
        <end position="160"/>
    </location>
</feature>
<dbReference type="STRING" id="595536.GCA_000178815_03261"/>
<dbReference type="EMBL" id="CP023737">
    <property type="protein sequence ID" value="ATQ68091.1"/>
    <property type="molecule type" value="Genomic_DNA"/>
</dbReference>
<sequence length="496" mass="57078">MKAFLSHSSKDKAVVRAVADRLGLARCEYDEYTFEFTLNSEAIRNALKRSTLFVFFLSYNSIRSDFVAEELRIALESRSAGTLRRVLIFSLDVTSYKALPEWMREINVAFHIANAKSISRKIEASLIALEAETRSRLEVYIRRDDDERDLRRALRLAPGKAPIALHAVGHYGIGRRTFLQKSLTELYPRAITGFIEIPLHRYEGAEEFYRRLHEQHVVGSLEDAVKDFEAFGQMSLDEQVDALADLMADLSRLGDFTIVDDQGGAYDEEGKYKPFLIELLKKLTGSARPEIGFVQTRMMPPAYRAASPNSYHRFVTRLSDEQIKELLSFTLKDAEVDFSDEQLNAITQLLDGHPFNVKFVVQAIKSYGIDLFISDPHDLIEWKVRRAEDFLKLIEFNEAETDLIAALSEYRYFPLELLQTIMKKDISEITAALRRLEDHCCIERRDKYYQVASPIREAVRRDERFEKTDAWKKAIANAITSTIGEYRTTSKSRSIY</sequence>
<organism evidence="2 3">
    <name type="scientific">Methylosinus trichosporium (strain ATCC 35070 / NCIMB 11131 / UNIQEM 75 / OB3b)</name>
    <dbReference type="NCBI Taxonomy" id="595536"/>
    <lineage>
        <taxon>Bacteria</taxon>
        <taxon>Pseudomonadati</taxon>
        <taxon>Pseudomonadota</taxon>
        <taxon>Alphaproteobacteria</taxon>
        <taxon>Hyphomicrobiales</taxon>
        <taxon>Methylocystaceae</taxon>
        <taxon>Methylosinus</taxon>
    </lineage>
</organism>
<dbReference type="GO" id="GO:0007165">
    <property type="term" value="P:signal transduction"/>
    <property type="evidence" value="ECO:0007669"/>
    <property type="project" value="InterPro"/>
</dbReference>
<dbReference type="RefSeq" id="WP_003613932.1">
    <property type="nucleotide sequence ID" value="NZ_ADVE02000001.1"/>
</dbReference>